<evidence type="ECO:0000256" key="1">
    <source>
        <dbReference type="SAM" id="MobiDB-lite"/>
    </source>
</evidence>
<keyword evidence="3" id="KW-1185">Reference proteome</keyword>
<gene>
    <name evidence="2" type="ORF">TNIN_123311</name>
</gene>
<organism evidence="2 3">
    <name type="scientific">Trichonephila inaurata madagascariensis</name>
    <dbReference type="NCBI Taxonomy" id="2747483"/>
    <lineage>
        <taxon>Eukaryota</taxon>
        <taxon>Metazoa</taxon>
        <taxon>Ecdysozoa</taxon>
        <taxon>Arthropoda</taxon>
        <taxon>Chelicerata</taxon>
        <taxon>Arachnida</taxon>
        <taxon>Araneae</taxon>
        <taxon>Araneomorphae</taxon>
        <taxon>Entelegynae</taxon>
        <taxon>Araneoidea</taxon>
        <taxon>Nephilidae</taxon>
        <taxon>Trichonephila</taxon>
        <taxon>Trichonephila inaurata</taxon>
    </lineage>
</organism>
<protein>
    <submittedName>
        <fullName evidence="2">Uncharacterized protein</fullName>
    </submittedName>
</protein>
<evidence type="ECO:0000313" key="3">
    <source>
        <dbReference type="Proteomes" id="UP000886998"/>
    </source>
</evidence>
<reference evidence="2" key="1">
    <citation type="submission" date="2020-08" db="EMBL/GenBank/DDBJ databases">
        <title>Multicomponent nature underlies the extraordinary mechanical properties of spider dragline silk.</title>
        <authorList>
            <person name="Kono N."/>
            <person name="Nakamura H."/>
            <person name="Mori M."/>
            <person name="Yoshida Y."/>
            <person name="Ohtoshi R."/>
            <person name="Malay A.D."/>
            <person name="Moran D.A.P."/>
            <person name="Tomita M."/>
            <person name="Numata K."/>
            <person name="Arakawa K."/>
        </authorList>
    </citation>
    <scope>NUCLEOTIDE SEQUENCE</scope>
</reference>
<accession>A0A8X6IXV6</accession>
<evidence type="ECO:0000313" key="2">
    <source>
        <dbReference type="EMBL" id="GFS64515.1"/>
    </source>
</evidence>
<comment type="caution">
    <text evidence="2">The sequence shown here is derived from an EMBL/GenBank/DDBJ whole genome shotgun (WGS) entry which is preliminary data.</text>
</comment>
<dbReference type="AlphaFoldDB" id="A0A8X6IXV6"/>
<dbReference type="EMBL" id="BMAV01028048">
    <property type="protein sequence ID" value="GFS64515.1"/>
    <property type="molecule type" value="Genomic_DNA"/>
</dbReference>
<sequence>MHLRPRRKWSEMKRIHLQELGIRVNSLATCYDPHTCLTVVSLGHAARPSRTGGKRKSEKKLDLPFLEPLSTNEKKKNPNYGRTRPSLISGQRCTVL</sequence>
<feature type="region of interest" description="Disordered" evidence="1">
    <location>
        <begin position="68"/>
        <end position="96"/>
    </location>
</feature>
<feature type="compositionally biased region" description="Polar residues" evidence="1">
    <location>
        <begin position="86"/>
        <end position="96"/>
    </location>
</feature>
<proteinExistence type="predicted"/>
<name>A0A8X6IXV6_9ARAC</name>
<dbReference type="Proteomes" id="UP000886998">
    <property type="component" value="Unassembled WGS sequence"/>
</dbReference>